<evidence type="ECO:0000256" key="7">
    <source>
        <dbReference type="ARBA" id="ARBA00023180"/>
    </source>
</evidence>
<feature type="binding site" evidence="8">
    <location>
        <position position="70"/>
    </location>
    <ligand>
        <name>Na(+)</name>
        <dbReference type="ChEBI" id="CHEBI:29101"/>
        <label>1</label>
    </ligand>
</feature>
<comment type="subcellular location">
    <subcellularLocation>
        <location evidence="1">Membrane</location>
        <topology evidence="1">Multi-pass membrane protein</topology>
    </subcellularLocation>
</comment>
<feature type="transmembrane region" description="Helical" evidence="12">
    <location>
        <begin position="589"/>
        <end position="611"/>
    </location>
</feature>
<feature type="transmembrane region" description="Helical" evidence="12">
    <location>
        <begin position="265"/>
        <end position="285"/>
    </location>
</feature>
<comment type="similarity">
    <text evidence="2 10">Belongs to the sodium:neurotransmitter symporter (SNF) (TC 2.A.22) family.</text>
</comment>
<keyword evidence="8" id="KW-0479">Metal-binding</keyword>
<evidence type="ECO:0000256" key="5">
    <source>
        <dbReference type="ARBA" id="ARBA00022989"/>
    </source>
</evidence>
<dbReference type="SUPFAM" id="SSF161070">
    <property type="entry name" value="SNF-like"/>
    <property type="match status" value="1"/>
</dbReference>
<feature type="binding site" evidence="8">
    <location>
        <position position="451"/>
    </location>
    <ligand>
        <name>Na(+)</name>
        <dbReference type="ChEBI" id="CHEBI:29101"/>
        <label>1</label>
    </ligand>
</feature>
<feature type="binding site" evidence="8">
    <location>
        <position position="350"/>
    </location>
    <ligand>
        <name>Na(+)</name>
        <dbReference type="ChEBI" id="CHEBI:29101"/>
        <label>1</label>
    </ligand>
</feature>
<dbReference type="AlphaFoldDB" id="A0AA89BLZ3"/>
<evidence type="ECO:0000256" key="11">
    <source>
        <dbReference type="SAM" id="MobiDB-lite"/>
    </source>
</evidence>
<dbReference type="GO" id="GO:0046872">
    <property type="term" value="F:metal ion binding"/>
    <property type="evidence" value="ECO:0007669"/>
    <property type="project" value="UniProtKB-KW"/>
</dbReference>
<evidence type="ECO:0000256" key="10">
    <source>
        <dbReference type="RuleBase" id="RU003732"/>
    </source>
</evidence>
<feature type="transmembrane region" description="Helical" evidence="12">
    <location>
        <begin position="337"/>
        <end position="359"/>
    </location>
</feature>
<dbReference type="InterPro" id="IPR037272">
    <property type="entry name" value="SNS_sf"/>
</dbReference>
<feature type="region of interest" description="Disordered" evidence="11">
    <location>
        <begin position="29"/>
        <end position="48"/>
    </location>
</feature>
<dbReference type="PROSITE" id="PS00610">
    <property type="entry name" value="NA_NEUROTRAN_SYMP_1"/>
    <property type="match status" value="1"/>
</dbReference>
<feature type="disulfide bond" evidence="9">
    <location>
        <begin position="168"/>
        <end position="177"/>
    </location>
</feature>
<feature type="transmembrane region" description="Helical" evidence="12">
    <location>
        <begin position="548"/>
        <end position="569"/>
    </location>
</feature>
<dbReference type="PANTHER" id="PTHR11616">
    <property type="entry name" value="SODIUM/CHLORIDE DEPENDENT TRANSPORTER"/>
    <property type="match status" value="1"/>
</dbReference>
<accession>A0AA89BLZ3</accession>
<proteinExistence type="inferred from homology"/>
<dbReference type="InterPro" id="IPR000175">
    <property type="entry name" value="Na/ntran_symport"/>
</dbReference>
<protein>
    <recommendedName>
        <fullName evidence="10">Transporter</fullName>
    </recommendedName>
</protein>
<keyword evidence="10" id="KW-0769">Symport</keyword>
<feature type="transmembrane region" description="Helical" evidence="12">
    <location>
        <begin position="129"/>
        <end position="156"/>
    </location>
</feature>
<evidence type="ECO:0000256" key="12">
    <source>
        <dbReference type="SAM" id="Phobius"/>
    </source>
</evidence>
<evidence type="ECO:0000256" key="8">
    <source>
        <dbReference type="PIRSR" id="PIRSR600175-1"/>
    </source>
</evidence>
<reference evidence="13" key="1">
    <citation type="submission" date="2019-08" db="EMBL/GenBank/DDBJ databases">
        <title>The improved chromosome-level genome for the pearl oyster Pinctada fucata martensii using PacBio sequencing and Hi-C.</title>
        <authorList>
            <person name="Zheng Z."/>
        </authorList>
    </citation>
    <scope>NUCLEOTIDE SEQUENCE</scope>
    <source>
        <strain evidence="13">ZZ-2019</strain>
        <tissue evidence="13">Adductor muscle</tissue>
    </source>
</reference>
<dbReference type="GO" id="GO:0089718">
    <property type="term" value="P:amino acid import across plasma membrane"/>
    <property type="evidence" value="ECO:0007669"/>
    <property type="project" value="TreeGrafter"/>
</dbReference>
<dbReference type="PANTHER" id="PTHR11616:SF321">
    <property type="entry name" value="SODIUM-DEPENDENT NUTRIENT AMINO ACID TRANSPORTER 1-RELATED"/>
    <property type="match status" value="1"/>
</dbReference>
<feature type="binding site" evidence="8">
    <location>
        <position position="63"/>
    </location>
    <ligand>
        <name>Na(+)</name>
        <dbReference type="ChEBI" id="CHEBI:29101"/>
        <label>1</label>
    </ligand>
</feature>
<evidence type="ECO:0000313" key="13">
    <source>
        <dbReference type="EMBL" id="KAK3086069.1"/>
    </source>
</evidence>
<keyword evidence="8" id="KW-0915">Sodium</keyword>
<feature type="transmembrane region" description="Helical" evidence="12">
    <location>
        <begin position="294"/>
        <end position="317"/>
    </location>
</feature>
<evidence type="ECO:0000256" key="9">
    <source>
        <dbReference type="PIRSR" id="PIRSR600175-2"/>
    </source>
</evidence>
<feature type="binding site" evidence="8">
    <location>
        <position position="66"/>
    </location>
    <ligand>
        <name>Na(+)</name>
        <dbReference type="ChEBI" id="CHEBI:29101"/>
        <label>1</label>
    </ligand>
</feature>
<keyword evidence="6 12" id="KW-0472">Membrane</keyword>
<dbReference type="Proteomes" id="UP001186944">
    <property type="component" value="Unassembled WGS sequence"/>
</dbReference>
<feature type="transmembrane region" description="Helical" evidence="12">
    <location>
        <begin position="507"/>
        <end position="528"/>
    </location>
</feature>
<feature type="region of interest" description="Disordered" evidence="11">
    <location>
        <begin position="1"/>
        <end position="23"/>
    </location>
</feature>
<evidence type="ECO:0000256" key="6">
    <source>
        <dbReference type="ARBA" id="ARBA00023136"/>
    </source>
</evidence>
<feature type="transmembrane region" description="Helical" evidence="12">
    <location>
        <begin position="380"/>
        <end position="401"/>
    </location>
</feature>
<dbReference type="EMBL" id="VSWD01000012">
    <property type="protein sequence ID" value="KAK3086069.1"/>
    <property type="molecule type" value="Genomic_DNA"/>
</dbReference>
<dbReference type="Pfam" id="PF00209">
    <property type="entry name" value="SNF"/>
    <property type="match status" value="2"/>
</dbReference>
<keyword evidence="3 10" id="KW-0813">Transport</keyword>
<keyword evidence="4 10" id="KW-0812">Transmembrane</keyword>
<gene>
    <name evidence="13" type="ORF">FSP39_013029</name>
</gene>
<evidence type="ECO:0000256" key="2">
    <source>
        <dbReference type="ARBA" id="ARBA00006459"/>
    </source>
</evidence>
<evidence type="ECO:0000313" key="14">
    <source>
        <dbReference type="Proteomes" id="UP001186944"/>
    </source>
</evidence>
<feature type="transmembrane region" description="Helical" evidence="12">
    <location>
        <begin position="476"/>
        <end position="495"/>
    </location>
</feature>
<keyword evidence="14" id="KW-1185">Reference proteome</keyword>
<feature type="binding site" evidence="8">
    <location>
        <position position="447"/>
    </location>
    <ligand>
        <name>Na(+)</name>
        <dbReference type="ChEBI" id="CHEBI:29101"/>
        <label>1</label>
    </ligand>
</feature>
<sequence>MRKNGNDDNTKKEDATDHLDPVEHVEMEADLHSDSENTSQDDGEDYQRGTWSRKTDFILSVVGYSVGVSNIWRFPYLCMKNGGGAFLIPFFFFLIFCGIPLFFLELCIGQFSGVSSIFVWRICPLFQGLGYLMVIVSFLMSWYYITVLVWVLYFLYNSFFSPLPWSVCTNDWNTIYCIKTRQKINGNLSDYNGTVAALTTNGTISGTWNQTADLNSWNASWSGLAVNQTTTESMINHSQLRTAAKEFWQYEVLRLSGGLDEPGSIQLHLFICLLLAWILVFFCLMKGVKSVGKVVYITAVLPYILLTTFLIRGLMLPGSLDGIKYYLIPDWAKLLDYQVWLEAGIQVFYSLGPAWGGLITMSSYNKFHNNCLRDALVGSLADGLTSFYAGFVIFAVLGYMAEEAGLTIKEVADSGPGLALVAYPEAITKLPYPQVWAVMFFLMLLTLGIDSQFGTFETVSSGLVDAFPKQLGKRKVLLTAMLCTAMFIIGLPFTTNGGMYLFQLVDWYAASLCVLITCFLECIIVGWIYGAERFSRDVELMLGRPVWLIFRICWCIITPLVMLVAFIITLTQYQPPTYEDYTYPGFARALGVILSFIPLIPLPVTMVYLLVKTEGSLWERLRLLTAPSPDWGPHINKYKKSYHSEKNCLDTQPFLIQAQHNILGSWVKPR</sequence>
<feature type="binding site" evidence="8">
    <location>
        <position position="450"/>
    </location>
    <ligand>
        <name>Na(+)</name>
        <dbReference type="ChEBI" id="CHEBI:29101"/>
        <label>1</label>
    </ligand>
</feature>
<keyword evidence="5 12" id="KW-1133">Transmembrane helix</keyword>
<dbReference type="PRINTS" id="PR00176">
    <property type="entry name" value="NANEUSMPORT"/>
</dbReference>
<dbReference type="PROSITE" id="PS50267">
    <property type="entry name" value="NA_NEUROTRAN_SYMP_3"/>
    <property type="match status" value="1"/>
</dbReference>
<feature type="transmembrane region" description="Helical" evidence="12">
    <location>
        <begin position="57"/>
        <end position="74"/>
    </location>
</feature>
<keyword evidence="7" id="KW-0325">Glycoprotein</keyword>
<comment type="caution">
    <text evidence="13">The sequence shown here is derived from an EMBL/GenBank/DDBJ whole genome shotgun (WGS) entry which is preliminary data.</text>
</comment>
<keyword evidence="9" id="KW-1015">Disulfide bond</keyword>
<evidence type="ECO:0000256" key="1">
    <source>
        <dbReference type="ARBA" id="ARBA00004141"/>
    </source>
</evidence>
<dbReference type="GO" id="GO:0005283">
    <property type="term" value="F:amino acid:sodium symporter activity"/>
    <property type="evidence" value="ECO:0007669"/>
    <property type="project" value="TreeGrafter"/>
</dbReference>
<dbReference type="GO" id="GO:0005886">
    <property type="term" value="C:plasma membrane"/>
    <property type="evidence" value="ECO:0007669"/>
    <property type="project" value="TreeGrafter"/>
</dbReference>
<evidence type="ECO:0000256" key="3">
    <source>
        <dbReference type="ARBA" id="ARBA00022448"/>
    </source>
</evidence>
<feature type="transmembrane region" description="Helical" evidence="12">
    <location>
        <begin position="86"/>
        <end position="108"/>
    </location>
</feature>
<evidence type="ECO:0000256" key="4">
    <source>
        <dbReference type="ARBA" id="ARBA00022692"/>
    </source>
</evidence>
<organism evidence="13 14">
    <name type="scientific">Pinctada imbricata</name>
    <name type="common">Atlantic pearl-oyster</name>
    <name type="synonym">Pinctada martensii</name>
    <dbReference type="NCBI Taxonomy" id="66713"/>
    <lineage>
        <taxon>Eukaryota</taxon>
        <taxon>Metazoa</taxon>
        <taxon>Spiralia</taxon>
        <taxon>Lophotrochozoa</taxon>
        <taxon>Mollusca</taxon>
        <taxon>Bivalvia</taxon>
        <taxon>Autobranchia</taxon>
        <taxon>Pteriomorphia</taxon>
        <taxon>Pterioida</taxon>
        <taxon>Pterioidea</taxon>
        <taxon>Pteriidae</taxon>
        <taxon>Pinctada</taxon>
    </lineage>
</organism>
<feature type="transmembrane region" description="Helical" evidence="12">
    <location>
        <begin position="435"/>
        <end position="456"/>
    </location>
</feature>
<name>A0AA89BLZ3_PINIB</name>